<dbReference type="Pfam" id="PF01522">
    <property type="entry name" value="Polysacc_deac_1"/>
    <property type="match status" value="1"/>
</dbReference>
<feature type="domain" description="NodB homology" evidence="2">
    <location>
        <begin position="37"/>
        <end position="156"/>
    </location>
</feature>
<dbReference type="Proteomes" id="UP000273643">
    <property type="component" value="Unassembled WGS sequence"/>
</dbReference>
<protein>
    <submittedName>
        <fullName evidence="3">Peptidoglycan/xylan/chitin deacetylase (PgdA/CDA1 family)</fullName>
    </submittedName>
</protein>
<accession>A0A3N1P2R5</accession>
<reference evidence="3 4" key="1">
    <citation type="submission" date="2018-11" db="EMBL/GenBank/DDBJ databases">
        <title>Genomic Encyclopedia of Type Strains, Phase IV (KMG-IV): sequencing the most valuable type-strain genomes for metagenomic binning, comparative biology and taxonomic classification.</title>
        <authorList>
            <person name="Goeker M."/>
        </authorList>
    </citation>
    <scope>NUCLEOTIDE SEQUENCE [LARGE SCALE GENOMIC DNA]</scope>
    <source>
        <strain evidence="3 4">DSM 16974</strain>
    </source>
</reference>
<keyword evidence="4" id="KW-1185">Reference proteome</keyword>
<proteinExistence type="predicted"/>
<keyword evidence="1" id="KW-0732">Signal</keyword>
<dbReference type="Gene3D" id="3.20.20.370">
    <property type="entry name" value="Glycoside hydrolase/deacetylase"/>
    <property type="match status" value="1"/>
</dbReference>
<feature type="chain" id="PRO_5018152065" evidence="1">
    <location>
        <begin position="28"/>
        <end position="269"/>
    </location>
</feature>
<dbReference type="InterPro" id="IPR011330">
    <property type="entry name" value="Glyco_hydro/deAcase_b/a-brl"/>
</dbReference>
<dbReference type="AlphaFoldDB" id="A0A3N1P2R5"/>
<comment type="caution">
    <text evidence="3">The sequence shown here is derived from an EMBL/GenBank/DDBJ whole genome shotgun (WGS) entry which is preliminary data.</text>
</comment>
<evidence type="ECO:0000259" key="2">
    <source>
        <dbReference type="Pfam" id="PF01522"/>
    </source>
</evidence>
<dbReference type="SUPFAM" id="SSF88713">
    <property type="entry name" value="Glycoside hydrolase/deacetylase"/>
    <property type="match status" value="1"/>
</dbReference>
<evidence type="ECO:0000313" key="3">
    <source>
        <dbReference type="EMBL" id="ROQ21487.1"/>
    </source>
</evidence>
<sequence>MFMRYLRLKTVGLLCALLLWWPVSSSAEPISWPGNAKAAVNLAYDDALASQLDYVIPELDRHGFRGSFYVPAAAPLLLERLDEWRAAAGQGHELGNHSLFHQCDKQRPGRDWVAPHQDLSQIPVEAFAEQITLANDFLFLIDGETERTYTPPCGDVRVGDRDYLTPVKPLFLGAKSIGSGGVTPSLESLDRFGITVAVPTEVSGEELIAVVEEAARRGTMANFTFHGVGGDYLSVSREAHNALLEHLAAHPERYWVDSFVNIMRHLRDH</sequence>
<organism evidence="3 4">
    <name type="scientific">Marinimicrobium koreense</name>
    <dbReference type="NCBI Taxonomy" id="306545"/>
    <lineage>
        <taxon>Bacteria</taxon>
        <taxon>Pseudomonadati</taxon>
        <taxon>Pseudomonadota</taxon>
        <taxon>Gammaproteobacteria</taxon>
        <taxon>Cellvibrionales</taxon>
        <taxon>Cellvibrionaceae</taxon>
        <taxon>Marinimicrobium</taxon>
    </lineage>
</organism>
<evidence type="ECO:0000256" key="1">
    <source>
        <dbReference type="SAM" id="SignalP"/>
    </source>
</evidence>
<dbReference type="InterPro" id="IPR002509">
    <property type="entry name" value="NODB_dom"/>
</dbReference>
<evidence type="ECO:0000313" key="4">
    <source>
        <dbReference type="Proteomes" id="UP000273643"/>
    </source>
</evidence>
<feature type="signal peptide" evidence="1">
    <location>
        <begin position="1"/>
        <end position="27"/>
    </location>
</feature>
<dbReference type="GO" id="GO:0016810">
    <property type="term" value="F:hydrolase activity, acting on carbon-nitrogen (but not peptide) bonds"/>
    <property type="evidence" value="ECO:0007669"/>
    <property type="project" value="InterPro"/>
</dbReference>
<dbReference type="EMBL" id="RJUK01000001">
    <property type="protein sequence ID" value="ROQ21487.1"/>
    <property type="molecule type" value="Genomic_DNA"/>
</dbReference>
<name>A0A3N1P2R5_9GAMM</name>
<gene>
    <name evidence="3" type="ORF">EDC38_2111</name>
</gene>
<dbReference type="GO" id="GO:0005975">
    <property type="term" value="P:carbohydrate metabolic process"/>
    <property type="evidence" value="ECO:0007669"/>
    <property type="project" value="InterPro"/>
</dbReference>